<keyword evidence="7" id="KW-1185">Reference proteome</keyword>
<keyword evidence="3 4" id="KW-0732">Signal</keyword>
<evidence type="ECO:0000256" key="3">
    <source>
        <dbReference type="ARBA" id="ARBA00022729"/>
    </source>
</evidence>
<evidence type="ECO:0000256" key="1">
    <source>
        <dbReference type="ARBA" id="ARBA00005695"/>
    </source>
</evidence>
<dbReference type="EMBL" id="BMIR01000001">
    <property type="protein sequence ID" value="GGE26345.1"/>
    <property type="molecule type" value="Genomic_DNA"/>
</dbReference>
<evidence type="ECO:0000259" key="5">
    <source>
        <dbReference type="Pfam" id="PF00496"/>
    </source>
</evidence>
<dbReference type="PIRSF" id="PIRSF002741">
    <property type="entry name" value="MppA"/>
    <property type="match status" value="1"/>
</dbReference>
<name>A0A8J2VK39_9BACL</name>
<comment type="caution">
    <text evidence="6">The sequence shown here is derived from an EMBL/GenBank/DDBJ whole genome shotgun (WGS) entry which is preliminary data.</text>
</comment>
<evidence type="ECO:0000313" key="7">
    <source>
        <dbReference type="Proteomes" id="UP000628775"/>
    </source>
</evidence>
<comment type="similarity">
    <text evidence="1">Belongs to the bacterial solute-binding protein 5 family.</text>
</comment>
<protein>
    <submittedName>
        <fullName evidence="6">Diguanylate phosphodiesterase</fullName>
    </submittedName>
</protein>
<dbReference type="SUPFAM" id="SSF53850">
    <property type="entry name" value="Periplasmic binding protein-like II"/>
    <property type="match status" value="1"/>
</dbReference>
<dbReference type="Pfam" id="PF00496">
    <property type="entry name" value="SBP_bac_5"/>
    <property type="match status" value="1"/>
</dbReference>
<keyword evidence="2" id="KW-0813">Transport</keyword>
<dbReference type="PROSITE" id="PS51257">
    <property type="entry name" value="PROKAR_LIPOPROTEIN"/>
    <property type="match status" value="1"/>
</dbReference>
<feature type="chain" id="PRO_5038801150" evidence="4">
    <location>
        <begin position="20"/>
        <end position="507"/>
    </location>
</feature>
<dbReference type="InterPro" id="IPR039424">
    <property type="entry name" value="SBP_5"/>
</dbReference>
<feature type="domain" description="Solute-binding protein family 5" evidence="5">
    <location>
        <begin position="78"/>
        <end position="419"/>
    </location>
</feature>
<evidence type="ECO:0000256" key="4">
    <source>
        <dbReference type="SAM" id="SignalP"/>
    </source>
</evidence>
<dbReference type="RefSeq" id="WP_188687765.1">
    <property type="nucleotide sequence ID" value="NZ_BMIR01000001.1"/>
</dbReference>
<proteinExistence type="inferred from homology"/>
<dbReference type="Gene3D" id="3.10.105.10">
    <property type="entry name" value="Dipeptide-binding Protein, Domain 3"/>
    <property type="match status" value="1"/>
</dbReference>
<dbReference type="GO" id="GO:1904680">
    <property type="term" value="F:peptide transmembrane transporter activity"/>
    <property type="evidence" value="ECO:0007669"/>
    <property type="project" value="TreeGrafter"/>
</dbReference>
<dbReference type="PANTHER" id="PTHR30290">
    <property type="entry name" value="PERIPLASMIC BINDING COMPONENT OF ABC TRANSPORTER"/>
    <property type="match status" value="1"/>
</dbReference>
<dbReference type="Proteomes" id="UP000628775">
    <property type="component" value="Unassembled WGS sequence"/>
</dbReference>
<dbReference type="Gene3D" id="3.40.190.10">
    <property type="entry name" value="Periplasmic binding protein-like II"/>
    <property type="match status" value="1"/>
</dbReference>
<evidence type="ECO:0000313" key="6">
    <source>
        <dbReference type="EMBL" id="GGE26345.1"/>
    </source>
</evidence>
<dbReference type="GO" id="GO:0042597">
    <property type="term" value="C:periplasmic space"/>
    <property type="evidence" value="ECO:0007669"/>
    <property type="project" value="UniProtKB-ARBA"/>
</dbReference>
<reference evidence="6" key="2">
    <citation type="submission" date="2020-09" db="EMBL/GenBank/DDBJ databases">
        <authorList>
            <person name="Sun Q."/>
            <person name="Zhou Y."/>
        </authorList>
    </citation>
    <scope>NUCLEOTIDE SEQUENCE</scope>
    <source>
        <strain evidence="6">CGMCC 1.15371</strain>
    </source>
</reference>
<dbReference type="InterPro" id="IPR000914">
    <property type="entry name" value="SBP_5_dom"/>
</dbReference>
<reference evidence="6" key="1">
    <citation type="journal article" date="2014" name="Int. J. Syst. Evol. Microbiol.">
        <title>Complete genome sequence of Corynebacterium casei LMG S-19264T (=DSM 44701T), isolated from a smear-ripened cheese.</title>
        <authorList>
            <consortium name="US DOE Joint Genome Institute (JGI-PGF)"/>
            <person name="Walter F."/>
            <person name="Albersmeier A."/>
            <person name="Kalinowski J."/>
            <person name="Ruckert C."/>
        </authorList>
    </citation>
    <scope>NUCLEOTIDE SEQUENCE</scope>
    <source>
        <strain evidence="6">CGMCC 1.15371</strain>
    </source>
</reference>
<dbReference type="GO" id="GO:0043190">
    <property type="term" value="C:ATP-binding cassette (ABC) transporter complex"/>
    <property type="evidence" value="ECO:0007669"/>
    <property type="project" value="InterPro"/>
</dbReference>
<accession>A0A8J2VK39</accession>
<dbReference type="PANTHER" id="PTHR30290:SF9">
    <property type="entry name" value="OLIGOPEPTIDE-BINDING PROTEIN APPA"/>
    <property type="match status" value="1"/>
</dbReference>
<sequence length="507" mass="56674">MRKYVYMLLAIAAMTFLMAGCSGHSESQQSGKPKKDITVRMMADPDFLDPHKATASLTFQMMLNVFEGLVNPAPNGGIEPGVAKSYKMSEDGLTYTFKLRPGIKFHNGDPVTVQDVEYSFDRLTGKSTGQPLSSSLAAIIKSVTAPDDQTIVIKLKKPYSPFLTELTAVDAAILDKKNDAKQNTHPIGTGPFKFVEYKPENKLVLEKFDDYWKKGVPYLNKVTFSYQPDDDAAFMSLKSGNLDLTSVPAHKVDEIKNAFNIIPQNSNAVFLMGFNNAKKPFNDVRVRQAINDVVNKQDIIDAAFSGHGSKLGSHMSPAMGKYFDKSTVGDYQPNVKKAKQLLKAAGYSNGFSMTITVSSHSPVYSEAAQVIVEELKQIGIHAKINVIEWAKWLDDVYKQKDYEATIIDFTGKLSPFDTLSQYRSNDPENMMNFSDEKFDTLMSQILNESSEDKRVALYKQAQEELSQQAPAVFICDYQTEWALNKQFTGFTKYPIYYLDLAHIKPAK</sequence>
<organism evidence="6 7">
    <name type="scientific">Pullulanibacillus camelliae</name>
    <dbReference type="NCBI Taxonomy" id="1707096"/>
    <lineage>
        <taxon>Bacteria</taxon>
        <taxon>Bacillati</taxon>
        <taxon>Bacillota</taxon>
        <taxon>Bacilli</taxon>
        <taxon>Bacillales</taxon>
        <taxon>Sporolactobacillaceae</taxon>
        <taxon>Pullulanibacillus</taxon>
    </lineage>
</organism>
<gene>
    <name evidence="6" type="ORF">GCM10011391_00860</name>
</gene>
<dbReference type="GO" id="GO:0015833">
    <property type="term" value="P:peptide transport"/>
    <property type="evidence" value="ECO:0007669"/>
    <property type="project" value="TreeGrafter"/>
</dbReference>
<feature type="signal peptide" evidence="4">
    <location>
        <begin position="1"/>
        <end position="19"/>
    </location>
</feature>
<evidence type="ECO:0000256" key="2">
    <source>
        <dbReference type="ARBA" id="ARBA00022448"/>
    </source>
</evidence>
<dbReference type="InterPro" id="IPR030678">
    <property type="entry name" value="Peptide/Ni-bd"/>
</dbReference>
<dbReference type="AlphaFoldDB" id="A0A8J2VK39"/>
<dbReference type="Gene3D" id="3.90.76.10">
    <property type="entry name" value="Dipeptide-binding Protein, Domain 1"/>
    <property type="match status" value="1"/>
</dbReference>